<dbReference type="SUPFAM" id="SSF103481">
    <property type="entry name" value="Multidrug resistance efflux transporter EmrE"/>
    <property type="match status" value="2"/>
</dbReference>
<feature type="domain" description="EamA" evidence="3">
    <location>
        <begin position="152"/>
        <end position="286"/>
    </location>
</feature>
<dbReference type="AlphaFoldDB" id="A0A267MP39"/>
<evidence type="ECO:0000256" key="1">
    <source>
        <dbReference type="ARBA" id="ARBA00007362"/>
    </source>
</evidence>
<feature type="transmembrane region" description="Helical" evidence="2">
    <location>
        <begin position="183"/>
        <end position="201"/>
    </location>
</feature>
<dbReference type="GO" id="GO:0016020">
    <property type="term" value="C:membrane"/>
    <property type="evidence" value="ECO:0007669"/>
    <property type="project" value="InterPro"/>
</dbReference>
<gene>
    <name evidence="4" type="ORF">CCE28_03300</name>
</gene>
<feature type="transmembrane region" description="Helical" evidence="2">
    <location>
        <begin position="123"/>
        <end position="140"/>
    </location>
</feature>
<dbReference type="OrthoDB" id="6707571at2"/>
<dbReference type="EMBL" id="NIBG01000002">
    <property type="protein sequence ID" value="PAB60583.1"/>
    <property type="molecule type" value="Genomic_DNA"/>
</dbReference>
<reference evidence="4 5" key="1">
    <citation type="submission" date="2017-06" db="EMBL/GenBank/DDBJ databases">
        <title>Draft genome sequence of anaerobic fermentative bacterium Anaeromicrobium sediminis DY2726D isolated from West Pacific Ocean sediments.</title>
        <authorList>
            <person name="Zeng X."/>
        </authorList>
    </citation>
    <scope>NUCLEOTIDE SEQUENCE [LARGE SCALE GENOMIC DNA]</scope>
    <source>
        <strain evidence="4 5">DY2726D</strain>
    </source>
</reference>
<feature type="transmembrane region" description="Helical" evidence="2">
    <location>
        <begin position="37"/>
        <end position="55"/>
    </location>
</feature>
<evidence type="ECO:0000313" key="4">
    <source>
        <dbReference type="EMBL" id="PAB60583.1"/>
    </source>
</evidence>
<feature type="transmembrane region" description="Helical" evidence="2">
    <location>
        <begin position="270"/>
        <end position="289"/>
    </location>
</feature>
<name>A0A267MP39_9FIRM</name>
<dbReference type="Pfam" id="PF00892">
    <property type="entry name" value="EamA"/>
    <property type="match status" value="2"/>
</dbReference>
<feature type="transmembrane region" description="Helical" evidence="2">
    <location>
        <begin position="245"/>
        <end position="264"/>
    </location>
</feature>
<feature type="domain" description="EamA" evidence="3">
    <location>
        <begin position="5"/>
        <end position="139"/>
    </location>
</feature>
<dbReference type="PANTHER" id="PTHR22911">
    <property type="entry name" value="ACYL-MALONYL CONDENSING ENZYME-RELATED"/>
    <property type="match status" value="1"/>
</dbReference>
<comment type="caution">
    <text evidence="4">The sequence shown here is derived from an EMBL/GenBank/DDBJ whole genome shotgun (WGS) entry which is preliminary data.</text>
</comment>
<evidence type="ECO:0000313" key="5">
    <source>
        <dbReference type="Proteomes" id="UP000216024"/>
    </source>
</evidence>
<keyword evidence="2" id="KW-0472">Membrane</keyword>
<protein>
    <recommendedName>
        <fullName evidence="3">EamA domain-containing protein</fullName>
    </recommendedName>
</protein>
<feature type="transmembrane region" description="Helical" evidence="2">
    <location>
        <begin position="213"/>
        <end position="233"/>
    </location>
</feature>
<organism evidence="4 5">
    <name type="scientific">Anaeromicrobium sediminis</name>
    <dbReference type="NCBI Taxonomy" id="1478221"/>
    <lineage>
        <taxon>Bacteria</taxon>
        <taxon>Bacillati</taxon>
        <taxon>Bacillota</taxon>
        <taxon>Clostridia</taxon>
        <taxon>Peptostreptococcales</taxon>
        <taxon>Thermotaleaceae</taxon>
        <taxon>Anaeromicrobium</taxon>
    </lineage>
</organism>
<dbReference type="PANTHER" id="PTHR22911:SF79">
    <property type="entry name" value="MOBA-LIKE NTP TRANSFERASE DOMAIN-CONTAINING PROTEIN"/>
    <property type="match status" value="1"/>
</dbReference>
<evidence type="ECO:0000259" key="3">
    <source>
        <dbReference type="Pfam" id="PF00892"/>
    </source>
</evidence>
<proteinExistence type="inferred from homology"/>
<feature type="transmembrane region" description="Helical" evidence="2">
    <location>
        <begin position="7"/>
        <end position="31"/>
    </location>
</feature>
<feature type="transmembrane region" description="Helical" evidence="2">
    <location>
        <begin position="67"/>
        <end position="88"/>
    </location>
</feature>
<keyword evidence="2" id="KW-0812">Transmembrane</keyword>
<sequence>MENRSYIFILLAGICWGTIGYFAKILLSYNLTSLEVAFFRTFIGFFIIFICFLIVNRQVLKIDKRGMLYTLAIGILCQVVFNSLYFYAVKNVGVATSAVLLYTAPAFSLMASGMFLGENITKLKVISLLICLVGCFFTATGGDIHVLEANSFGLIAGLGAGFCYGMMPVLSKSIMGKYNNWTILLYVFGFASIVLFFMAGPSDLMNLGIGIKGWATIMLFGLIVSVVPFGLYYKGLSLGIEPSKASIIATTELVVAVIISLMAFNENFGPSKFLGVILVLISVILIQSADKKVKVVEA</sequence>
<dbReference type="InterPro" id="IPR000620">
    <property type="entry name" value="EamA_dom"/>
</dbReference>
<evidence type="ECO:0000256" key="2">
    <source>
        <dbReference type="SAM" id="Phobius"/>
    </source>
</evidence>
<dbReference type="RefSeq" id="WP_095130970.1">
    <property type="nucleotide sequence ID" value="NZ_NIBG01000002.1"/>
</dbReference>
<dbReference type="InterPro" id="IPR037185">
    <property type="entry name" value="EmrE-like"/>
</dbReference>
<comment type="similarity">
    <text evidence="1">Belongs to the EamA transporter family.</text>
</comment>
<feature type="transmembrane region" description="Helical" evidence="2">
    <location>
        <begin position="152"/>
        <end position="171"/>
    </location>
</feature>
<dbReference type="Proteomes" id="UP000216024">
    <property type="component" value="Unassembled WGS sequence"/>
</dbReference>
<keyword evidence="5" id="KW-1185">Reference proteome</keyword>
<feature type="transmembrane region" description="Helical" evidence="2">
    <location>
        <begin position="94"/>
        <end position="116"/>
    </location>
</feature>
<keyword evidence="2" id="KW-1133">Transmembrane helix</keyword>
<accession>A0A267MP39</accession>